<dbReference type="InterPro" id="IPR032466">
    <property type="entry name" value="Metal_Hydrolase"/>
</dbReference>
<dbReference type="AlphaFoldDB" id="A0A4P6JWI8"/>
<name>A0A4P6JWI8_KTERU</name>
<dbReference type="SUPFAM" id="SSF51556">
    <property type="entry name" value="Metallo-dependent hydrolases"/>
    <property type="match status" value="1"/>
</dbReference>
<evidence type="ECO:0000313" key="2">
    <source>
        <dbReference type="Proteomes" id="UP000290365"/>
    </source>
</evidence>
<evidence type="ECO:0008006" key="3">
    <source>
        <dbReference type="Google" id="ProtNLM"/>
    </source>
</evidence>
<keyword evidence="2" id="KW-1185">Reference proteome</keyword>
<proteinExistence type="predicted"/>
<dbReference type="KEGG" id="kbs:EPA93_26665"/>
<protein>
    <recommendedName>
        <fullName evidence="3">Amidohydrolase</fullName>
    </recommendedName>
</protein>
<reference evidence="1 2" key="1">
    <citation type="submission" date="2019-01" db="EMBL/GenBank/DDBJ databases">
        <title>Ktedonosporobacter rubrisoli SCAWS-G2.</title>
        <authorList>
            <person name="Huang Y."/>
            <person name="Yan B."/>
        </authorList>
    </citation>
    <scope>NUCLEOTIDE SEQUENCE [LARGE SCALE GENOMIC DNA]</scope>
    <source>
        <strain evidence="1 2">SCAWS-G2</strain>
    </source>
</reference>
<organism evidence="1 2">
    <name type="scientific">Ktedonosporobacter rubrisoli</name>
    <dbReference type="NCBI Taxonomy" id="2509675"/>
    <lineage>
        <taxon>Bacteria</taxon>
        <taxon>Bacillati</taxon>
        <taxon>Chloroflexota</taxon>
        <taxon>Ktedonobacteria</taxon>
        <taxon>Ktedonobacterales</taxon>
        <taxon>Ktedonosporobacteraceae</taxon>
        <taxon>Ktedonosporobacter</taxon>
    </lineage>
</organism>
<sequence>MFPVIDIHAHYYPPAYLEAVRKMVDRPGPVGDAARATIHSPFIGRIPHFSSRLDERIALMGPGGDYSANLELLLA</sequence>
<evidence type="ECO:0000313" key="1">
    <source>
        <dbReference type="EMBL" id="QBD79376.1"/>
    </source>
</evidence>
<dbReference type="EMBL" id="CP035758">
    <property type="protein sequence ID" value="QBD79376.1"/>
    <property type="molecule type" value="Genomic_DNA"/>
</dbReference>
<accession>A0A4P6JWI8</accession>
<dbReference type="Proteomes" id="UP000290365">
    <property type="component" value="Chromosome"/>
</dbReference>
<dbReference type="RefSeq" id="WP_129890429.1">
    <property type="nucleotide sequence ID" value="NZ_CP035758.1"/>
</dbReference>
<gene>
    <name evidence="1" type="ORF">EPA93_26665</name>
</gene>